<dbReference type="AlphaFoldDB" id="A0A5D3YRA6"/>
<keyword evidence="8" id="KW-1185">Reference proteome</keyword>
<dbReference type="InterPro" id="IPR027417">
    <property type="entry name" value="P-loop_NTPase"/>
</dbReference>
<dbReference type="Proteomes" id="UP000324595">
    <property type="component" value="Unassembled WGS sequence"/>
</dbReference>
<evidence type="ECO:0000256" key="5">
    <source>
        <dbReference type="SAM" id="Phobius"/>
    </source>
</evidence>
<dbReference type="Gene3D" id="3.40.50.300">
    <property type="entry name" value="P-loop containing nucleotide triphosphate hydrolases"/>
    <property type="match status" value="1"/>
</dbReference>
<evidence type="ECO:0000313" key="8">
    <source>
        <dbReference type="Proteomes" id="UP000324595"/>
    </source>
</evidence>
<accession>A0A5D3YRA6</accession>
<keyword evidence="4" id="KW-0175">Coiled coil</keyword>
<dbReference type="GO" id="GO:0006298">
    <property type="term" value="P:mismatch repair"/>
    <property type="evidence" value="ECO:0007669"/>
    <property type="project" value="InterPro"/>
</dbReference>
<reference evidence="7 8" key="1">
    <citation type="submission" date="2019-07" db="EMBL/GenBank/DDBJ databases">
        <title>Genomic Encyclopedia of Archaeal and Bacterial Type Strains, Phase II (KMG-II): from individual species to whole genera.</title>
        <authorList>
            <person name="Goeker M."/>
        </authorList>
    </citation>
    <scope>NUCLEOTIDE SEQUENCE [LARGE SCALE GENOMIC DNA]</scope>
    <source>
        <strain evidence="7 8">DSM 21935</strain>
    </source>
</reference>
<keyword evidence="1" id="KW-0547">Nucleotide-binding</keyword>
<keyword evidence="2" id="KW-0067">ATP-binding</keyword>
<keyword evidence="5" id="KW-0472">Membrane</keyword>
<proteinExistence type="predicted"/>
<evidence type="ECO:0000313" key="7">
    <source>
        <dbReference type="EMBL" id="TYP95543.1"/>
    </source>
</evidence>
<evidence type="ECO:0000256" key="1">
    <source>
        <dbReference type="ARBA" id="ARBA00022741"/>
    </source>
</evidence>
<evidence type="ECO:0000256" key="4">
    <source>
        <dbReference type="SAM" id="Coils"/>
    </source>
</evidence>
<feature type="coiled-coil region" evidence="4">
    <location>
        <begin position="6"/>
        <end position="33"/>
    </location>
</feature>
<gene>
    <name evidence="7" type="ORF">LX73_0851</name>
</gene>
<dbReference type="InterPro" id="IPR045076">
    <property type="entry name" value="MutS"/>
</dbReference>
<dbReference type="GO" id="GO:0030983">
    <property type="term" value="F:mismatched DNA binding"/>
    <property type="evidence" value="ECO:0007669"/>
    <property type="project" value="InterPro"/>
</dbReference>
<dbReference type="SUPFAM" id="SSF52540">
    <property type="entry name" value="P-loop containing nucleoside triphosphate hydrolases"/>
    <property type="match status" value="1"/>
</dbReference>
<comment type="caution">
    <text evidence="7">The sequence shown here is derived from an EMBL/GenBank/DDBJ whole genome shotgun (WGS) entry which is preliminary data.</text>
</comment>
<feature type="domain" description="DNA mismatch repair proteins mutS family" evidence="6">
    <location>
        <begin position="432"/>
        <end position="612"/>
    </location>
</feature>
<organism evidence="7 8">
    <name type="scientific">Fodinibius salinus</name>
    <dbReference type="NCBI Taxonomy" id="860790"/>
    <lineage>
        <taxon>Bacteria</taxon>
        <taxon>Pseudomonadati</taxon>
        <taxon>Balneolota</taxon>
        <taxon>Balneolia</taxon>
        <taxon>Balneolales</taxon>
        <taxon>Balneolaceae</taxon>
        <taxon>Fodinibius</taxon>
    </lineage>
</organism>
<dbReference type="EMBL" id="VNHY01000001">
    <property type="protein sequence ID" value="TYP95543.1"/>
    <property type="molecule type" value="Genomic_DNA"/>
</dbReference>
<dbReference type="PANTHER" id="PTHR11361">
    <property type="entry name" value="DNA MISMATCH REPAIR PROTEIN MUTS FAMILY MEMBER"/>
    <property type="match status" value="1"/>
</dbReference>
<evidence type="ECO:0000259" key="6">
    <source>
        <dbReference type="SMART" id="SM00534"/>
    </source>
</evidence>
<keyword evidence="5" id="KW-0812">Transmembrane</keyword>
<dbReference type="GO" id="GO:0005524">
    <property type="term" value="F:ATP binding"/>
    <property type="evidence" value="ECO:0007669"/>
    <property type="project" value="UniProtKB-KW"/>
</dbReference>
<dbReference type="GO" id="GO:0140664">
    <property type="term" value="F:ATP-dependent DNA damage sensor activity"/>
    <property type="evidence" value="ECO:0007669"/>
    <property type="project" value="InterPro"/>
</dbReference>
<feature type="transmembrane region" description="Helical" evidence="5">
    <location>
        <begin position="36"/>
        <end position="53"/>
    </location>
</feature>
<feature type="transmembrane region" description="Helical" evidence="5">
    <location>
        <begin position="245"/>
        <end position="262"/>
    </location>
</feature>
<dbReference type="Pfam" id="PF00488">
    <property type="entry name" value="MutS_V"/>
    <property type="match status" value="1"/>
</dbReference>
<dbReference type="InterPro" id="IPR000432">
    <property type="entry name" value="DNA_mismatch_repair_MutS_C"/>
</dbReference>
<keyword evidence="5" id="KW-1133">Transmembrane helix</keyword>
<sequence length="613" mass="70312">MNTYSRNSLQQALKNQIRRLSNKTEELDQLSSRLSMVRLGTFVGGLTLIYLAGTFGPEWLFWLSVAAFIGGFWKLVNLHNHVDRAVEKFTIWKSIRSQHFARQQLNWDKIPEHNISEDYENHPFAYDLDLIGQHSLLQLIDNATYNGSTDQLCKYLLNREADWDKIGNRQAIIKELVQIPQFRDQLHLRAKIGSEKELETDWSLDELRTYLHQSEEVNYTLSLAVLGFLSLCNITLGILYLAGIINPYVIFSFILYLVIYNFNSKKVSGLYEESHQIKKLLTQFNAVLNFLENYNYANQSHLKKFCRIFWKNDHSPSKYVNKIIRIAGAASSQQSEVIWALLNFLVPWDLYFTQKLSSYKKELAPYFSEWVDDVYKLEAYCSMANFAWLHPHYNFTLPDKDAEKPFLATSLGHPLIPEEQKVTNDVSIDQKGNILLITGSNMAGKSTFLRTMGINLALCFAGAPVNAKTLSTIPFRLFCSINVSDSLDDGLSHFYAEVKRLRELLNLLNDNHQTPVFFMVDEIYRGTNNRERLQGSKAFLKQVAGKNGVGLVSTHDLELAGLEEEIPQLSNYHFAETLEDDKMSFKYKLKPGPCPTTNALKIMEMEGLPTSTN</sequence>
<dbReference type="SMART" id="SM00534">
    <property type="entry name" value="MUTSac"/>
    <property type="match status" value="1"/>
</dbReference>
<dbReference type="GO" id="GO:0005829">
    <property type="term" value="C:cytosol"/>
    <property type="evidence" value="ECO:0007669"/>
    <property type="project" value="TreeGrafter"/>
</dbReference>
<feature type="transmembrane region" description="Helical" evidence="5">
    <location>
        <begin position="59"/>
        <end position="76"/>
    </location>
</feature>
<name>A0A5D3YRA6_9BACT</name>
<dbReference type="OrthoDB" id="9802448at2"/>
<evidence type="ECO:0000256" key="3">
    <source>
        <dbReference type="ARBA" id="ARBA00023125"/>
    </source>
</evidence>
<evidence type="ECO:0000256" key="2">
    <source>
        <dbReference type="ARBA" id="ARBA00022840"/>
    </source>
</evidence>
<dbReference type="PANTHER" id="PTHR11361:SF99">
    <property type="entry name" value="DNA MISMATCH REPAIR PROTEIN"/>
    <property type="match status" value="1"/>
</dbReference>
<protein>
    <submittedName>
        <fullName evidence="7">MutS domain V</fullName>
    </submittedName>
</protein>
<keyword evidence="3" id="KW-0238">DNA-binding</keyword>